<sequence length="66" mass="7681">MTFSTSTEAGRKKTEIISCEGCSHGFYSKHFTNQPDLSSDDLKNSLDWQTEKQSFYQAIEQINRWE</sequence>
<dbReference type="Proteomes" id="UP000681967">
    <property type="component" value="Unassembled WGS sequence"/>
</dbReference>
<gene>
    <name evidence="1" type="ORF">BYL167_LOCUS73783</name>
</gene>
<feature type="non-terminal residue" evidence="1">
    <location>
        <position position="66"/>
    </location>
</feature>
<proteinExistence type="predicted"/>
<comment type="caution">
    <text evidence="1">The sequence shown here is derived from an EMBL/GenBank/DDBJ whole genome shotgun (WGS) entry which is preliminary data.</text>
</comment>
<evidence type="ECO:0000313" key="2">
    <source>
        <dbReference type="Proteomes" id="UP000681967"/>
    </source>
</evidence>
<reference evidence="1" key="1">
    <citation type="submission" date="2021-02" db="EMBL/GenBank/DDBJ databases">
        <authorList>
            <person name="Nowell W R."/>
        </authorList>
    </citation>
    <scope>NUCLEOTIDE SEQUENCE</scope>
</reference>
<dbReference type="AlphaFoldDB" id="A0A8S3GC34"/>
<evidence type="ECO:0000313" key="1">
    <source>
        <dbReference type="EMBL" id="CAF5157658.1"/>
    </source>
</evidence>
<dbReference type="EMBL" id="CAJOBH010262931">
    <property type="protein sequence ID" value="CAF5157658.1"/>
    <property type="molecule type" value="Genomic_DNA"/>
</dbReference>
<protein>
    <submittedName>
        <fullName evidence="1">Uncharacterized protein</fullName>
    </submittedName>
</protein>
<organism evidence="1 2">
    <name type="scientific">Rotaria magnacalcarata</name>
    <dbReference type="NCBI Taxonomy" id="392030"/>
    <lineage>
        <taxon>Eukaryota</taxon>
        <taxon>Metazoa</taxon>
        <taxon>Spiralia</taxon>
        <taxon>Gnathifera</taxon>
        <taxon>Rotifera</taxon>
        <taxon>Eurotatoria</taxon>
        <taxon>Bdelloidea</taxon>
        <taxon>Philodinida</taxon>
        <taxon>Philodinidae</taxon>
        <taxon>Rotaria</taxon>
    </lineage>
</organism>
<accession>A0A8S3GC34</accession>
<name>A0A8S3GC34_9BILA</name>